<dbReference type="PANTHER" id="PTHR11777:SF9">
    <property type="entry name" value="ALANINE--TRNA LIGASE, CYTOPLASMIC"/>
    <property type="match status" value="1"/>
</dbReference>
<gene>
    <name evidence="11" type="primary">alaS</name>
    <name evidence="14" type="ORF">DR864_14975</name>
</gene>
<comment type="domain">
    <text evidence="11">Consists of three domains; the N-terminal catalytic domain, the editing domain and the C-terminal C-Ala domain. The editing domain removes incorrectly charged amino acids, while the C-Ala domain, along with tRNA(Ala), serves as a bridge to cooperatively bring together the editing and aminoacylation centers thus stimulating deacylation of misacylated tRNAs.</text>
</comment>
<dbReference type="SUPFAM" id="SSF50447">
    <property type="entry name" value="Translation proteins"/>
    <property type="match status" value="1"/>
</dbReference>
<dbReference type="Pfam" id="PF01411">
    <property type="entry name" value="tRNA-synt_2c"/>
    <property type="match status" value="1"/>
</dbReference>
<organism evidence="14 15">
    <name type="scientific">Runella rosea</name>
    <dbReference type="NCBI Taxonomy" id="2259595"/>
    <lineage>
        <taxon>Bacteria</taxon>
        <taxon>Pseudomonadati</taxon>
        <taxon>Bacteroidota</taxon>
        <taxon>Cytophagia</taxon>
        <taxon>Cytophagales</taxon>
        <taxon>Spirosomataceae</taxon>
        <taxon>Runella</taxon>
    </lineage>
</organism>
<dbReference type="InterPro" id="IPR009000">
    <property type="entry name" value="Transl_B-barrel_sf"/>
</dbReference>
<dbReference type="InterPro" id="IPR018165">
    <property type="entry name" value="Ala-tRNA-synth_IIc_core"/>
</dbReference>
<evidence type="ECO:0000256" key="11">
    <source>
        <dbReference type="HAMAP-Rule" id="MF_00036"/>
    </source>
</evidence>
<keyword evidence="6 11" id="KW-0862">Zinc</keyword>
<evidence type="ECO:0000256" key="10">
    <source>
        <dbReference type="ARBA" id="ARBA00023146"/>
    </source>
</evidence>
<comment type="function">
    <text evidence="11">Catalyzes the attachment of alanine to tRNA(Ala) in a two-step reaction: alanine is first activated by ATP to form Ala-AMP and then transferred to the acceptor end of tRNA(Ala). Also edits incorrectly charged Ser-tRNA(Ala) and Gly-tRNA(Ala) via its editing domain.</text>
</comment>
<dbReference type="Gene3D" id="3.30.930.10">
    <property type="entry name" value="Bira Bifunctional Protein, Domain 2"/>
    <property type="match status" value="1"/>
</dbReference>
<dbReference type="SUPFAM" id="SSF101353">
    <property type="entry name" value="Putative anticodon-binding domain of alanyl-tRNA synthetase (AlaRS)"/>
    <property type="match status" value="1"/>
</dbReference>
<feature type="binding site" evidence="11">
    <location>
        <position position="580"/>
    </location>
    <ligand>
        <name>Zn(2+)</name>
        <dbReference type="ChEBI" id="CHEBI:29105"/>
    </ligand>
</feature>
<dbReference type="RefSeq" id="WP_114070296.1">
    <property type="nucleotide sequence ID" value="NZ_CP030850.1"/>
</dbReference>
<feature type="binding site" evidence="11">
    <location>
        <position position="680"/>
    </location>
    <ligand>
        <name>Zn(2+)</name>
        <dbReference type="ChEBI" id="CHEBI:29105"/>
    </ligand>
</feature>
<dbReference type="CDD" id="cd00673">
    <property type="entry name" value="AlaRS_core"/>
    <property type="match status" value="1"/>
</dbReference>
<dbReference type="GO" id="GO:0000049">
    <property type="term" value="F:tRNA binding"/>
    <property type="evidence" value="ECO:0007669"/>
    <property type="project" value="UniProtKB-KW"/>
</dbReference>
<comment type="cofactor">
    <cofactor evidence="11">
        <name>Zn(2+)</name>
        <dbReference type="ChEBI" id="CHEBI:29105"/>
    </cofactor>
    <text evidence="11">Binds 1 zinc ion per subunit.</text>
</comment>
<name>A0A344TSD4_9BACT</name>
<dbReference type="OrthoDB" id="9803884at2"/>
<keyword evidence="5 11" id="KW-0547">Nucleotide-binding</keyword>
<keyword evidence="8 11" id="KW-0694">RNA-binding</keyword>
<proteinExistence type="inferred from homology"/>
<feature type="coiled-coil region" evidence="12">
    <location>
        <begin position="745"/>
        <end position="772"/>
    </location>
</feature>
<keyword evidence="15" id="KW-1185">Reference proteome</keyword>
<keyword evidence="4 11" id="KW-0479">Metal-binding</keyword>
<dbReference type="GO" id="GO:0006419">
    <property type="term" value="P:alanyl-tRNA aminoacylation"/>
    <property type="evidence" value="ECO:0007669"/>
    <property type="project" value="UniProtKB-UniRule"/>
</dbReference>
<evidence type="ECO:0000256" key="3">
    <source>
        <dbReference type="ARBA" id="ARBA00022598"/>
    </source>
</evidence>
<dbReference type="Gene3D" id="3.30.54.20">
    <property type="match status" value="1"/>
</dbReference>
<dbReference type="Gene3D" id="3.30.980.10">
    <property type="entry name" value="Threonyl-trna Synthetase, Chain A, domain 2"/>
    <property type="match status" value="1"/>
</dbReference>
<dbReference type="InterPro" id="IPR018164">
    <property type="entry name" value="Ala-tRNA-synth_IIc_N"/>
</dbReference>
<keyword evidence="3 11" id="KW-0436">Ligase</keyword>
<comment type="subcellular location">
    <subcellularLocation>
        <location evidence="11">Cytoplasm</location>
    </subcellularLocation>
</comment>
<evidence type="ECO:0000313" key="14">
    <source>
        <dbReference type="EMBL" id="AXE21555.1"/>
    </source>
</evidence>
<evidence type="ECO:0000256" key="1">
    <source>
        <dbReference type="ARBA" id="ARBA00008226"/>
    </source>
</evidence>
<dbReference type="InterPro" id="IPR012947">
    <property type="entry name" value="tRNA_SAD"/>
</dbReference>
<dbReference type="SMART" id="SM00863">
    <property type="entry name" value="tRNA_SAD"/>
    <property type="match status" value="1"/>
</dbReference>
<evidence type="ECO:0000256" key="6">
    <source>
        <dbReference type="ARBA" id="ARBA00022833"/>
    </source>
</evidence>
<keyword evidence="7 11" id="KW-0067">ATP-binding</keyword>
<dbReference type="InterPro" id="IPR018163">
    <property type="entry name" value="Thr/Ala-tRNA-synth_IIc_edit"/>
</dbReference>
<dbReference type="GO" id="GO:0005737">
    <property type="term" value="C:cytoplasm"/>
    <property type="evidence" value="ECO:0007669"/>
    <property type="project" value="UniProtKB-SubCell"/>
</dbReference>
<protein>
    <recommendedName>
        <fullName evidence="11">Alanine--tRNA ligase</fullName>
        <ecNumber evidence="11">6.1.1.7</ecNumber>
    </recommendedName>
    <alternativeName>
        <fullName evidence="11">Alanyl-tRNA synthetase</fullName>
        <shortName evidence="11">AlaRS</shortName>
    </alternativeName>
</protein>
<dbReference type="Gene3D" id="2.40.30.130">
    <property type="match status" value="1"/>
</dbReference>
<evidence type="ECO:0000256" key="4">
    <source>
        <dbReference type="ARBA" id="ARBA00022723"/>
    </source>
</evidence>
<dbReference type="EC" id="6.1.1.7" evidence="11"/>
<dbReference type="GO" id="GO:0008270">
    <property type="term" value="F:zinc ion binding"/>
    <property type="evidence" value="ECO:0007669"/>
    <property type="project" value="UniProtKB-UniRule"/>
</dbReference>
<feature type="binding site" evidence="11">
    <location>
        <position position="684"/>
    </location>
    <ligand>
        <name>Zn(2+)</name>
        <dbReference type="ChEBI" id="CHEBI:29105"/>
    </ligand>
</feature>
<dbReference type="InterPro" id="IPR023033">
    <property type="entry name" value="Ala_tRNA_ligase_euk/bac"/>
</dbReference>
<keyword evidence="2 11" id="KW-0820">tRNA-binding</keyword>
<dbReference type="AlphaFoldDB" id="A0A344TSD4"/>
<evidence type="ECO:0000256" key="2">
    <source>
        <dbReference type="ARBA" id="ARBA00022555"/>
    </source>
</evidence>
<evidence type="ECO:0000256" key="9">
    <source>
        <dbReference type="ARBA" id="ARBA00022917"/>
    </source>
</evidence>
<dbReference type="Gene3D" id="3.10.310.40">
    <property type="match status" value="1"/>
</dbReference>
<keyword evidence="11" id="KW-0963">Cytoplasm</keyword>
<dbReference type="InterPro" id="IPR018162">
    <property type="entry name" value="Ala-tRNA-ligase_IIc_anticod-bd"/>
</dbReference>
<keyword evidence="12" id="KW-0175">Coiled coil</keyword>
<comment type="catalytic activity">
    <reaction evidence="11">
        <text>tRNA(Ala) + L-alanine + ATP = L-alanyl-tRNA(Ala) + AMP + diphosphate</text>
        <dbReference type="Rhea" id="RHEA:12540"/>
        <dbReference type="Rhea" id="RHEA-COMP:9657"/>
        <dbReference type="Rhea" id="RHEA-COMP:9923"/>
        <dbReference type="ChEBI" id="CHEBI:30616"/>
        <dbReference type="ChEBI" id="CHEBI:33019"/>
        <dbReference type="ChEBI" id="CHEBI:57972"/>
        <dbReference type="ChEBI" id="CHEBI:78442"/>
        <dbReference type="ChEBI" id="CHEBI:78497"/>
        <dbReference type="ChEBI" id="CHEBI:456215"/>
        <dbReference type="EC" id="6.1.1.7"/>
    </reaction>
</comment>
<dbReference type="PRINTS" id="PR00980">
    <property type="entry name" value="TRNASYNTHALA"/>
</dbReference>
<dbReference type="SUPFAM" id="SSF55186">
    <property type="entry name" value="ThrRS/AlaRS common domain"/>
    <property type="match status" value="1"/>
</dbReference>
<dbReference type="GO" id="GO:0004813">
    <property type="term" value="F:alanine-tRNA ligase activity"/>
    <property type="evidence" value="ECO:0007669"/>
    <property type="project" value="UniProtKB-UniRule"/>
</dbReference>
<dbReference type="NCBIfam" id="TIGR00344">
    <property type="entry name" value="alaS"/>
    <property type="match status" value="1"/>
</dbReference>
<dbReference type="KEGG" id="run:DR864_14975"/>
<dbReference type="FunFam" id="3.30.930.10:FF:000011">
    <property type="entry name" value="Alanine--tRNA ligase, cytoplasmic"/>
    <property type="match status" value="1"/>
</dbReference>
<keyword evidence="10 11" id="KW-0030">Aminoacyl-tRNA synthetase</keyword>
<dbReference type="GO" id="GO:0002161">
    <property type="term" value="F:aminoacyl-tRNA deacylase activity"/>
    <property type="evidence" value="ECO:0007669"/>
    <property type="project" value="TreeGrafter"/>
</dbReference>
<dbReference type="HAMAP" id="MF_00036_B">
    <property type="entry name" value="Ala_tRNA_synth_B"/>
    <property type="match status" value="1"/>
</dbReference>
<feature type="domain" description="Alanyl-transfer RNA synthetases family profile" evidence="13">
    <location>
        <begin position="1"/>
        <end position="723"/>
    </location>
</feature>
<evidence type="ECO:0000256" key="8">
    <source>
        <dbReference type="ARBA" id="ARBA00022884"/>
    </source>
</evidence>
<dbReference type="GO" id="GO:0005524">
    <property type="term" value="F:ATP binding"/>
    <property type="evidence" value="ECO:0007669"/>
    <property type="project" value="UniProtKB-UniRule"/>
</dbReference>
<evidence type="ECO:0000259" key="13">
    <source>
        <dbReference type="PROSITE" id="PS50860"/>
    </source>
</evidence>
<dbReference type="PANTHER" id="PTHR11777">
    <property type="entry name" value="ALANYL-TRNA SYNTHETASE"/>
    <property type="match status" value="1"/>
</dbReference>
<dbReference type="InterPro" id="IPR003156">
    <property type="entry name" value="DHHA1_dom"/>
</dbReference>
<keyword evidence="9 11" id="KW-0648">Protein biosynthesis</keyword>
<dbReference type="FunFam" id="3.30.980.10:FF:000004">
    <property type="entry name" value="Alanine--tRNA ligase, cytoplasmic"/>
    <property type="match status" value="1"/>
</dbReference>
<accession>A0A344TSD4</accession>
<sequence>MTSHEIRQAFLDFFKSKGHLIVPSAPLVAKNDPTLMFNNSGMAQFKDFFLGNGTPPSKRIADTQKCLRVSGKHNDLEDVGFDTYHHTMFEMLGNWSFGDYFKKEALAWSWELLTEVYKLPKERIYVSVFKGDEKDGVPFDQEAWDIWKEMVGEDRIILGNKKDNFWEMGDTGPCGPCSEIHIDLRDQAEVDAKSGKELVNADHPQVVEIWNNVFMQFERKADGSLISLPSKHVDTGMGFERLCMAIQGKKSNYDTDIFQNTIQVIEKMCGKKYGVNGTLNTTDYTDIAMRVIADHLRAVSFAIADGQLPSNAKAGYVIRRILRRAIRYGYSYLGFTEPFMSQLVPVLAEQFKDVFPELKAQEDFVTRVVNEEEKSFLRTLEAGIKRFEIISAQTPAGGIINGETVFELSDTFGFPVDLTALLAKEKGYKIDEAGYEKALAEQKNRSRQDAAKEATDWVEVSEGGDFEFLGYDTLEANAQIVKYRKVKTKAGEEYHIVLDRTPFYAEMGGQVGDSGELVMSSKGQEIKIKIVDTKKENDLFIHVSRDKNLDEILLTPDYSLLASVDAHRRQNIMRNHTATHLMLAGLRKVLGTHIVQKGSYQNDEVTRFDFSHFAKVTDEELKQVEDIVNAKIRANIVQKTYVNVPIDEAIKKGATATFGEKYGDFVRVVEFDPQFSVELCGGTHVPSTGEIALFKFTSEGSVSAGVRRVEAVTGEKAMEIISRQADVISQLEELFKGQKDVVKAVENLLSEKATLLKRIEALENEKLQQTKQGLLAQAETKGEISVIIARVDVANADALKSLAYQLKESLSTCFIVLGTVLNGKPQLAVMLSEDLVAQGKHAGNIVKDLAKEVKGGGGGQPFFATAGGSDVSGLDAALAKAKTIL</sequence>
<dbReference type="Proteomes" id="UP000251993">
    <property type="component" value="Chromosome"/>
</dbReference>
<feature type="binding site" evidence="11">
    <location>
        <position position="576"/>
    </location>
    <ligand>
        <name>Zn(2+)</name>
        <dbReference type="ChEBI" id="CHEBI:29105"/>
    </ligand>
</feature>
<dbReference type="SUPFAM" id="SSF55681">
    <property type="entry name" value="Class II aaRS and biotin synthetases"/>
    <property type="match status" value="1"/>
</dbReference>
<dbReference type="InterPro" id="IPR050058">
    <property type="entry name" value="Ala-tRNA_ligase"/>
</dbReference>
<evidence type="ECO:0000256" key="7">
    <source>
        <dbReference type="ARBA" id="ARBA00022840"/>
    </source>
</evidence>
<dbReference type="EMBL" id="CP030850">
    <property type="protein sequence ID" value="AXE21555.1"/>
    <property type="molecule type" value="Genomic_DNA"/>
</dbReference>
<dbReference type="InterPro" id="IPR002318">
    <property type="entry name" value="Ala-tRNA-lgiase_IIc"/>
</dbReference>
<comment type="similarity">
    <text evidence="1 11">Belongs to the class-II aminoacyl-tRNA synthetase family.</text>
</comment>
<evidence type="ECO:0000256" key="5">
    <source>
        <dbReference type="ARBA" id="ARBA00022741"/>
    </source>
</evidence>
<dbReference type="Pfam" id="PF02272">
    <property type="entry name" value="DHHA1"/>
    <property type="match status" value="1"/>
</dbReference>
<evidence type="ECO:0000313" key="15">
    <source>
        <dbReference type="Proteomes" id="UP000251993"/>
    </source>
</evidence>
<evidence type="ECO:0000256" key="12">
    <source>
        <dbReference type="SAM" id="Coils"/>
    </source>
</evidence>
<dbReference type="FunFam" id="3.10.310.40:FF:000001">
    <property type="entry name" value="Alanine--tRNA ligase"/>
    <property type="match status" value="1"/>
</dbReference>
<dbReference type="PROSITE" id="PS50860">
    <property type="entry name" value="AA_TRNA_LIGASE_II_ALA"/>
    <property type="match status" value="1"/>
</dbReference>
<reference evidence="14 15" key="1">
    <citation type="submission" date="2018-07" db="EMBL/GenBank/DDBJ databases">
        <title>Genome sequencing of Runella.</title>
        <authorList>
            <person name="Baek M.-G."/>
            <person name="Yi H."/>
        </authorList>
    </citation>
    <scope>NUCLEOTIDE SEQUENCE [LARGE SCALE GENOMIC DNA]</scope>
    <source>
        <strain evidence="14 15">HYN0085</strain>
    </source>
</reference>
<dbReference type="Pfam" id="PF07973">
    <property type="entry name" value="tRNA_SAD"/>
    <property type="match status" value="1"/>
</dbReference>
<dbReference type="InterPro" id="IPR045864">
    <property type="entry name" value="aa-tRNA-synth_II/BPL/LPL"/>
</dbReference>